<dbReference type="EMBL" id="ABCC02000029">
    <property type="protein sequence ID" value="EDP16486.1"/>
    <property type="molecule type" value="Genomic_DNA"/>
</dbReference>
<reference evidence="1 2" key="1">
    <citation type="submission" date="2007-08" db="EMBL/GenBank/DDBJ databases">
        <authorList>
            <person name="Fulton L."/>
            <person name="Clifton S."/>
            <person name="Fulton B."/>
            <person name="Xu J."/>
            <person name="Minx P."/>
            <person name="Pepin K.H."/>
            <person name="Johnson M."/>
            <person name="Thiruvilangam P."/>
            <person name="Bhonagiri V."/>
            <person name="Nash W.E."/>
            <person name="Mardis E.R."/>
            <person name="Wilson R.K."/>
        </authorList>
    </citation>
    <scope>NUCLEOTIDE SEQUENCE [LARGE SCALE GENOMIC DNA]</scope>
    <source>
        <strain evidence="2">ATCC BAA-613 / DSM 15670 / CCUG 46953 / JCM 12243 / WAL 16351</strain>
    </source>
</reference>
<organism evidence="1 2">
    <name type="scientific">Enterocloster bolteae (strain ATCC BAA-613 / DSM 15670 / CCUG 46953 / JCM 12243 / WAL 16351)</name>
    <name type="common">Clostridium bolteae</name>
    <dbReference type="NCBI Taxonomy" id="411902"/>
    <lineage>
        <taxon>Bacteria</taxon>
        <taxon>Bacillati</taxon>
        <taxon>Bacillota</taxon>
        <taxon>Clostridia</taxon>
        <taxon>Lachnospirales</taxon>
        <taxon>Lachnospiraceae</taxon>
        <taxon>Enterocloster</taxon>
    </lineage>
</organism>
<name>A8RSA6_ENTBW</name>
<dbReference type="PaxDb" id="411902-CLOBOL_03254"/>
<dbReference type="HOGENOM" id="CLU_3249436_0_0_9"/>
<accession>A8RSA6</accession>
<proteinExistence type="predicted"/>
<dbReference type="Proteomes" id="UP000005396">
    <property type="component" value="Unassembled WGS sequence"/>
</dbReference>
<dbReference type="AlphaFoldDB" id="A8RSA6"/>
<gene>
    <name evidence="1" type="ORF">CLOBOL_03254</name>
</gene>
<comment type="caution">
    <text evidence="1">The sequence shown here is derived from an EMBL/GenBank/DDBJ whole genome shotgun (WGS) entry which is preliminary data.</text>
</comment>
<protein>
    <submittedName>
        <fullName evidence="1">Uncharacterized protein</fullName>
    </submittedName>
</protein>
<evidence type="ECO:0000313" key="2">
    <source>
        <dbReference type="Proteomes" id="UP000005396"/>
    </source>
</evidence>
<reference evidence="1 2" key="2">
    <citation type="submission" date="2007-09" db="EMBL/GenBank/DDBJ databases">
        <title>Draft genome sequence of Clostridium bolteae (ATCC BAA-613).</title>
        <authorList>
            <person name="Sudarsanam P."/>
            <person name="Ley R."/>
            <person name="Guruge J."/>
            <person name="Turnbaugh P.J."/>
            <person name="Mahowald M."/>
            <person name="Liep D."/>
            <person name="Gordon J."/>
        </authorList>
    </citation>
    <scope>NUCLEOTIDE SEQUENCE [LARGE SCALE GENOMIC DNA]</scope>
    <source>
        <strain evidence="2">ATCC BAA-613 / DSM 15670 / CCUG 46953 / JCM 12243 / WAL 16351</strain>
    </source>
</reference>
<evidence type="ECO:0000313" key="1">
    <source>
        <dbReference type="EMBL" id="EDP16486.1"/>
    </source>
</evidence>
<sequence length="42" mass="4591">MCKLLLISVVLRSLTYGFIITETIFPSIVILAVHIANVVVSC</sequence>